<protein>
    <submittedName>
        <fullName evidence="2">Uncharacterized protein</fullName>
    </submittedName>
</protein>
<feature type="region of interest" description="Disordered" evidence="1">
    <location>
        <begin position="102"/>
        <end position="135"/>
    </location>
</feature>
<accession>A0A5B8R9T1</accession>
<dbReference type="AlphaFoldDB" id="A0A5B8R9T1"/>
<evidence type="ECO:0000256" key="1">
    <source>
        <dbReference type="SAM" id="MobiDB-lite"/>
    </source>
</evidence>
<sequence>MPPRKGPRWLSGDAIRPASARRWPPAPVFTGVGLPERARRGSFMMTGHAPRPGREIGAPLCCPRSMIVGPSSATAQSRGYHAYWYILYNSRLPAASLSRQVDGRLPRSGSDGPTSGALCGGSRDPGLRAGGASPSHPPASAILIFTTSVVPSASVPGGTGAPGPVAGAVSARAAVTAGQACPLRSSPGHWRSRPWTGVSVCGARVVTVMRKPLLLVRVLAAAPAFCKKG</sequence>
<organism evidence="2">
    <name type="scientific">uncultured organism</name>
    <dbReference type="NCBI Taxonomy" id="155900"/>
    <lineage>
        <taxon>unclassified sequences</taxon>
        <taxon>environmental samples</taxon>
    </lineage>
</organism>
<gene>
    <name evidence="2" type="ORF">KBTEX_02278</name>
</gene>
<proteinExistence type="predicted"/>
<dbReference type="EMBL" id="MN079118">
    <property type="protein sequence ID" value="QEA05949.1"/>
    <property type="molecule type" value="Genomic_DNA"/>
</dbReference>
<reference evidence="2" key="1">
    <citation type="submission" date="2019-06" db="EMBL/GenBank/DDBJ databases">
        <authorList>
            <person name="Murdoch R.W."/>
            <person name="Fathepure B."/>
        </authorList>
    </citation>
    <scope>NUCLEOTIDE SEQUENCE</scope>
</reference>
<name>A0A5B8R9T1_9ZZZZ</name>
<evidence type="ECO:0000313" key="2">
    <source>
        <dbReference type="EMBL" id="QEA05949.1"/>
    </source>
</evidence>